<dbReference type="KEGG" id="lbi:LEPBI_I0836"/>
<evidence type="ECO:0000313" key="8">
    <source>
        <dbReference type="Proteomes" id="UP000001847"/>
    </source>
</evidence>
<protein>
    <submittedName>
        <fullName evidence="7">FolC bifunctional protein: Folylpolyglutamate synthase/Tetrahydrofolate ynthase</fullName>
        <ecNumber evidence="7">6.3.2.12</ecNumber>
        <ecNumber evidence="7">6.3.2.17</ecNumber>
    </submittedName>
</protein>
<dbReference type="BioCyc" id="LBIF456481:LEPBI_RS04100-MONOMER"/>
<keyword evidence="6" id="KW-0460">Magnesium</keyword>
<dbReference type="InterPro" id="IPR036615">
    <property type="entry name" value="Mur_ligase_C_dom_sf"/>
</dbReference>
<dbReference type="Proteomes" id="UP000001847">
    <property type="component" value="Chromosome I"/>
</dbReference>
<dbReference type="GO" id="GO:0046872">
    <property type="term" value="F:metal ion binding"/>
    <property type="evidence" value="ECO:0007669"/>
    <property type="project" value="UniProtKB-KW"/>
</dbReference>
<dbReference type="OrthoDB" id="9809356at2"/>
<evidence type="ECO:0000256" key="6">
    <source>
        <dbReference type="ARBA" id="ARBA00022842"/>
    </source>
</evidence>
<organism evidence="7 8">
    <name type="scientific">Leptospira biflexa serovar Patoc (strain Patoc 1 / ATCC 23582 / Paris)</name>
    <dbReference type="NCBI Taxonomy" id="456481"/>
    <lineage>
        <taxon>Bacteria</taxon>
        <taxon>Pseudomonadati</taxon>
        <taxon>Spirochaetota</taxon>
        <taxon>Spirochaetia</taxon>
        <taxon>Leptospirales</taxon>
        <taxon>Leptospiraceae</taxon>
        <taxon>Leptospira</taxon>
    </lineage>
</organism>
<dbReference type="InterPro" id="IPR001645">
    <property type="entry name" value="Folylpolyglutamate_synth"/>
</dbReference>
<dbReference type="PANTHER" id="PTHR11136:SF0">
    <property type="entry name" value="DIHYDROFOLATE SYNTHETASE-RELATED"/>
    <property type="match status" value="1"/>
</dbReference>
<dbReference type="Gene3D" id="3.40.1190.10">
    <property type="entry name" value="Mur-like, catalytic domain"/>
    <property type="match status" value="1"/>
</dbReference>
<gene>
    <name evidence="7" type="primary">folC</name>
    <name evidence="7" type="ordered locus">LEPBI_I0836</name>
</gene>
<dbReference type="PANTHER" id="PTHR11136">
    <property type="entry name" value="FOLYLPOLYGLUTAMATE SYNTHASE-RELATED"/>
    <property type="match status" value="1"/>
</dbReference>
<dbReference type="GO" id="GO:0005524">
    <property type="term" value="F:ATP binding"/>
    <property type="evidence" value="ECO:0007669"/>
    <property type="project" value="UniProtKB-KW"/>
</dbReference>
<keyword evidence="3" id="KW-0479">Metal-binding</keyword>
<dbReference type="AlphaFoldDB" id="B0SLR1"/>
<dbReference type="EC" id="6.3.2.12" evidence="7"/>
<dbReference type="GO" id="GO:0005737">
    <property type="term" value="C:cytoplasm"/>
    <property type="evidence" value="ECO:0007669"/>
    <property type="project" value="TreeGrafter"/>
</dbReference>
<evidence type="ECO:0000256" key="1">
    <source>
        <dbReference type="ARBA" id="ARBA00008276"/>
    </source>
</evidence>
<sequence length="404" mass="45613">MNFLDFLNERQNIEKTRNFNVFQTYTLDGLKPIFEHVKKITQKNVHNPLRISVVGTNGKGSTSHYLACLFSKLGYKVGLYTSPHLISPLERFQLVWDGNPTLPLLDELNLLFQNHFLPEIELYESLSYFEFLTVFAFLFFSEQNTEVQIWEAGLGGRLDATKLVDANHVVLTKIGLDHSAILGNTKEAICQEKLAIIGDRCLSLFAMEEEVESLKTSFVNRPRANSVPLHIFSCPPNESYLETNFLFAKDTISQIIPNIQKNLASLSFQDLPKPRGRMEVMQREPLVVFDPSHNPDAILTTTQEFAKSQSKFHIFLGSLPDKDLKGILEALSPSETKIESLLLWEGEGFGSFPEPTGALSAKTDRVRTTAEILPFFQGRIPILVLGSFRLYGIVANLIQNTIKM</sequence>
<evidence type="ECO:0000256" key="5">
    <source>
        <dbReference type="ARBA" id="ARBA00022840"/>
    </source>
</evidence>
<dbReference type="STRING" id="456481.LEPBI_I0836"/>
<dbReference type="EMBL" id="CP000786">
    <property type="protein sequence ID" value="ABZ96963.1"/>
    <property type="molecule type" value="Genomic_DNA"/>
</dbReference>
<evidence type="ECO:0000313" key="7">
    <source>
        <dbReference type="EMBL" id="ABZ96963.1"/>
    </source>
</evidence>
<name>B0SLR1_LEPBP</name>
<dbReference type="EC" id="6.3.2.17" evidence="7"/>
<keyword evidence="4" id="KW-0547">Nucleotide-binding</keyword>
<proteinExistence type="inferred from homology"/>
<dbReference type="GO" id="GO:0004326">
    <property type="term" value="F:tetrahydrofolylpolyglutamate synthase activity"/>
    <property type="evidence" value="ECO:0007669"/>
    <property type="project" value="UniProtKB-EC"/>
</dbReference>
<keyword evidence="2 7" id="KW-0436">Ligase</keyword>
<evidence type="ECO:0000256" key="2">
    <source>
        <dbReference type="ARBA" id="ARBA00022598"/>
    </source>
</evidence>
<evidence type="ECO:0000256" key="4">
    <source>
        <dbReference type="ARBA" id="ARBA00022741"/>
    </source>
</evidence>
<dbReference type="HOGENOM" id="CLU_015869_1_1_12"/>
<dbReference type="Gene3D" id="3.90.190.20">
    <property type="entry name" value="Mur ligase, C-terminal domain"/>
    <property type="match status" value="1"/>
</dbReference>
<comment type="similarity">
    <text evidence="1">Belongs to the folylpolyglutamate synthase family.</text>
</comment>
<dbReference type="GO" id="GO:0008841">
    <property type="term" value="F:dihydrofolate synthase activity"/>
    <property type="evidence" value="ECO:0007669"/>
    <property type="project" value="UniProtKB-EC"/>
</dbReference>
<dbReference type="SUPFAM" id="SSF53623">
    <property type="entry name" value="MurD-like peptide ligases, catalytic domain"/>
    <property type="match status" value="1"/>
</dbReference>
<keyword evidence="5" id="KW-0067">ATP-binding</keyword>
<evidence type="ECO:0000256" key="3">
    <source>
        <dbReference type="ARBA" id="ARBA00022723"/>
    </source>
</evidence>
<reference evidence="7 8" key="1">
    <citation type="journal article" date="2008" name="PLoS ONE">
        <title>Genome sequence of the saprophyte Leptospira biflexa provides insights into the evolution of Leptospira and the pathogenesis of leptospirosis.</title>
        <authorList>
            <person name="Picardeau M."/>
            <person name="Bulach D.M."/>
            <person name="Bouchier C."/>
            <person name="Zuerner R.L."/>
            <person name="Zidane N."/>
            <person name="Wilson P.J."/>
            <person name="Creno S."/>
            <person name="Kuczek E.S."/>
            <person name="Bommezzadri S."/>
            <person name="Davis J.C."/>
            <person name="McGrath A."/>
            <person name="Johnson M.J."/>
            <person name="Boursaux-Eude C."/>
            <person name="Seemann T."/>
            <person name="Rouy Z."/>
            <person name="Coppel R.L."/>
            <person name="Rood J.I."/>
            <person name="Lajus A."/>
            <person name="Davies J.K."/>
            <person name="Medigue C."/>
            <person name="Adler B."/>
        </authorList>
    </citation>
    <scope>NUCLEOTIDE SEQUENCE [LARGE SCALE GENOMIC DNA]</scope>
    <source>
        <strain evidence="8">Patoc 1 / ATCC 23582 / Paris</strain>
    </source>
</reference>
<keyword evidence="8" id="KW-1185">Reference proteome</keyword>
<dbReference type="RefSeq" id="WP_012387847.1">
    <property type="nucleotide sequence ID" value="NC_010602.1"/>
</dbReference>
<dbReference type="SUPFAM" id="SSF53244">
    <property type="entry name" value="MurD-like peptide ligases, peptide-binding domain"/>
    <property type="match status" value="1"/>
</dbReference>
<accession>B0SLR1</accession>
<dbReference type="InterPro" id="IPR036565">
    <property type="entry name" value="Mur-like_cat_sf"/>
</dbReference>